<evidence type="ECO:0000259" key="3">
    <source>
        <dbReference type="Pfam" id="PF00294"/>
    </source>
</evidence>
<evidence type="ECO:0000256" key="2">
    <source>
        <dbReference type="ARBA" id="ARBA00022777"/>
    </source>
</evidence>
<dbReference type="Proteomes" id="UP000279911">
    <property type="component" value="Unassembled WGS sequence"/>
</dbReference>
<gene>
    <name evidence="4" type="ORF">EJA10_12610</name>
</gene>
<dbReference type="GO" id="GO:0016798">
    <property type="term" value="F:hydrolase activity, acting on glycosyl bonds"/>
    <property type="evidence" value="ECO:0007669"/>
    <property type="project" value="TreeGrafter"/>
</dbReference>
<proteinExistence type="predicted"/>
<dbReference type="PROSITE" id="PS00584">
    <property type="entry name" value="PFKB_KINASES_2"/>
    <property type="match status" value="1"/>
</dbReference>
<dbReference type="OrthoDB" id="9806249at2"/>
<feature type="domain" description="Carbohydrate kinase PfkB" evidence="3">
    <location>
        <begin position="58"/>
        <end position="349"/>
    </location>
</feature>
<dbReference type="Pfam" id="PF00294">
    <property type="entry name" value="PfkB"/>
    <property type="match status" value="1"/>
</dbReference>
<organism evidence="4 5">
    <name type="scientific">Mesobacillus subterraneus</name>
    <dbReference type="NCBI Taxonomy" id="285983"/>
    <lineage>
        <taxon>Bacteria</taxon>
        <taxon>Bacillati</taxon>
        <taxon>Bacillota</taxon>
        <taxon>Bacilli</taxon>
        <taxon>Bacillales</taxon>
        <taxon>Bacillaceae</taxon>
        <taxon>Mesobacillus</taxon>
    </lineage>
</organism>
<dbReference type="InterPro" id="IPR011611">
    <property type="entry name" value="PfkB_dom"/>
</dbReference>
<dbReference type="Pfam" id="PF13412">
    <property type="entry name" value="HTH_24"/>
    <property type="match status" value="1"/>
</dbReference>
<dbReference type="GO" id="GO:0016301">
    <property type="term" value="F:kinase activity"/>
    <property type="evidence" value="ECO:0007669"/>
    <property type="project" value="UniProtKB-KW"/>
</dbReference>
<dbReference type="Gene3D" id="3.40.1190.20">
    <property type="match status" value="1"/>
</dbReference>
<dbReference type="PANTHER" id="PTHR42909">
    <property type="entry name" value="ZGC:136858"/>
    <property type="match status" value="1"/>
</dbReference>
<evidence type="ECO:0000313" key="5">
    <source>
        <dbReference type="Proteomes" id="UP000279911"/>
    </source>
</evidence>
<comment type="caution">
    <text evidence="4">The sequence shown here is derived from an EMBL/GenBank/DDBJ whole genome shotgun (WGS) entry which is preliminary data.</text>
</comment>
<dbReference type="GO" id="GO:0004730">
    <property type="term" value="F:pseudouridylate synthase activity"/>
    <property type="evidence" value="ECO:0007669"/>
    <property type="project" value="TreeGrafter"/>
</dbReference>
<name>A0A3R9F0Y8_9BACI</name>
<dbReference type="GO" id="GO:0005737">
    <property type="term" value="C:cytoplasm"/>
    <property type="evidence" value="ECO:0007669"/>
    <property type="project" value="TreeGrafter"/>
</dbReference>
<dbReference type="InterPro" id="IPR036390">
    <property type="entry name" value="WH_DNA-bd_sf"/>
</dbReference>
<evidence type="ECO:0000313" key="4">
    <source>
        <dbReference type="EMBL" id="RSD26704.1"/>
    </source>
</evidence>
<dbReference type="EMBL" id="RSFW01000014">
    <property type="protein sequence ID" value="RSD26704.1"/>
    <property type="molecule type" value="Genomic_DNA"/>
</dbReference>
<dbReference type="InterPro" id="IPR029056">
    <property type="entry name" value="Ribokinase-like"/>
</dbReference>
<dbReference type="SUPFAM" id="SSF53613">
    <property type="entry name" value="Ribokinase-like"/>
    <property type="match status" value="1"/>
</dbReference>
<keyword evidence="1" id="KW-0808">Transferase</keyword>
<dbReference type="RefSeq" id="WP_125480363.1">
    <property type="nucleotide sequence ID" value="NZ_RSFW01000014.1"/>
</dbReference>
<reference evidence="5" key="1">
    <citation type="submission" date="2018-12" db="EMBL/GenBank/DDBJ databases">
        <title>Bacillus chawlae sp. nov., Bacillus glennii sp. nov., and Bacillus saganii sp. nov. Isolated from the Vehicle Assembly Building at Kennedy Space Center where the Viking Spacecraft were Assembled.</title>
        <authorList>
            <person name="Seuylemezian A."/>
            <person name="Vaishampayan P."/>
        </authorList>
    </citation>
    <scope>NUCLEOTIDE SEQUENCE [LARGE SCALE GENOMIC DNA]</scope>
    <source>
        <strain evidence="5">DSM 13966</strain>
    </source>
</reference>
<dbReference type="SUPFAM" id="SSF46785">
    <property type="entry name" value="Winged helix' DNA-binding domain"/>
    <property type="match status" value="1"/>
</dbReference>
<protein>
    <submittedName>
        <fullName evidence="4">Winged helix-turn-helix transcriptional regulator</fullName>
    </submittedName>
</protein>
<dbReference type="PANTHER" id="PTHR42909:SF4">
    <property type="entry name" value="CARBOHYDRATE KINASE, PFKB FAMILY"/>
    <property type="match status" value="1"/>
</dbReference>
<evidence type="ECO:0000256" key="1">
    <source>
        <dbReference type="ARBA" id="ARBA00022679"/>
    </source>
</evidence>
<keyword evidence="2" id="KW-0418">Kinase</keyword>
<accession>A0A3R9F0Y8</accession>
<dbReference type="InterPro" id="IPR002173">
    <property type="entry name" value="Carboh/pur_kinase_PfkB_CS"/>
</dbReference>
<sequence length="365" mass="39528">MNEKEALILKLVKEDPFISLIDLAAKTDLSRSAVAGYISSLTKQGKILGRAYILPEKRQVLCVGGANVDRKIWSRGVLELGTSNPAESSKSCGGVARNIGENLGRLGNDVSVLTAVGDDHEGHWLMQYTKAFADVSPSETLKGHATGTYTAVLNHDGEMTVALAEMSIYDSITPEFIDRKWSYFASADFIMLDTNFPGEVLERIIDRCRKENIQLGITPVSSPKAKKLPQDLSGVTWLIANKEEAEALAGIDIRNEGDFFKAAEIIIHMGVEKVVISRGDKGLIYFTAKGEAGVLIPPAISIIDVTGAGDSLVAGIIYAHLNGIQTEDACKIGMACSILTLQSIETVNPVLNNEQLLDTYKQNFK</sequence>
<dbReference type="CDD" id="cd01941">
    <property type="entry name" value="YeiC_kinase_like"/>
    <property type="match status" value="1"/>
</dbReference>
<dbReference type="AlphaFoldDB" id="A0A3R9F0Y8"/>